<name>A0ABV3TYS8_9GAMM</name>
<feature type="transmembrane region" description="Helical" evidence="7">
    <location>
        <begin position="116"/>
        <end position="136"/>
    </location>
</feature>
<dbReference type="InterPro" id="IPR000515">
    <property type="entry name" value="MetI-like"/>
</dbReference>
<organism evidence="9 10">
    <name type="scientific">Zhongshania arctica</name>
    <dbReference type="NCBI Taxonomy" id="3238302"/>
    <lineage>
        <taxon>Bacteria</taxon>
        <taxon>Pseudomonadati</taxon>
        <taxon>Pseudomonadota</taxon>
        <taxon>Gammaproteobacteria</taxon>
        <taxon>Cellvibrionales</taxon>
        <taxon>Spongiibacteraceae</taxon>
        <taxon>Zhongshania</taxon>
    </lineage>
</organism>
<dbReference type="RefSeq" id="WP_368375982.1">
    <property type="nucleotide sequence ID" value="NZ_JBFRYB010000001.1"/>
</dbReference>
<proteinExistence type="inferred from homology"/>
<dbReference type="SUPFAM" id="SSF161098">
    <property type="entry name" value="MetI-like"/>
    <property type="match status" value="1"/>
</dbReference>
<feature type="transmembrane region" description="Helical" evidence="7">
    <location>
        <begin position="305"/>
        <end position="331"/>
    </location>
</feature>
<feature type="transmembrane region" description="Helical" evidence="7">
    <location>
        <begin position="148"/>
        <end position="176"/>
    </location>
</feature>
<evidence type="ECO:0000256" key="1">
    <source>
        <dbReference type="ARBA" id="ARBA00004651"/>
    </source>
</evidence>
<evidence type="ECO:0000256" key="3">
    <source>
        <dbReference type="ARBA" id="ARBA00022475"/>
    </source>
</evidence>
<comment type="caution">
    <text evidence="9">The sequence shown here is derived from an EMBL/GenBank/DDBJ whole genome shotgun (WGS) entry which is preliminary data.</text>
</comment>
<dbReference type="PROSITE" id="PS50928">
    <property type="entry name" value="ABC_TM1"/>
    <property type="match status" value="1"/>
</dbReference>
<feature type="transmembrane region" description="Helical" evidence="7">
    <location>
        <begin position="260"/>
        <end position="285"/>
    </location>
</feature>
<evidence type="ECO:0000256" key="6">
    <source>
        <dbReference type="ARBA" id="ARBA00023136"/>
    </source>
</evidence>
<reference evidence="9 10" key="1">
    <citation type="journal article" date="2011" name="Int. J. Syst. Evol. Microbiol.">
        <title>Zhongshania antarctica gen. nov., sp. nov. and Zhongshania guokunii sp. nov., gammaproteobacteria respectively isolated from coastal attached (fast) ice and surface seawater of the Antarctic.</title>
        <authorList>
            <person name="Li H.J."/>
            <person name="Zhang X.Y."/>
            <person name="Chen C.X."/>
            <person name="Zhang Y.J."/>
            <person name="Gao Z.M."/>
            <person name="Yu Y."/>
            <person name="Chen X.L."/>
            <person name="Chen B."/>
            <person name="Zhang Y.Z."/>
        </authorList>
    </citation>
    <scope>NUCLEOTIDE SEQUENCE [LARGE SCALE GENOMIC DNA]</scope>
    <source>
        <strain evidence="9 10">R06B22</strain>
    </source>
</reference>
<evidence type="ECO:0000259" key="8">
    <source>
        <dbReference type="PROSITE" id="PS50928"/>
    </source>
</evidence>
<evidence type="ECO:0000256" key="7">
    <source>
        <dbReference type="RuleBase" id="RU363032"/>
    </source>
</evidence>
<evidence type="ECO:0000256" key="5">
    <source>
        <dbReference type="ARBA" id="ARBA00022989"/>
    </source>
</evidence>
<dbReference type="Proteomes" id="UP001557484">
    <property type="component" value="Unassembled WGS sequence"/>
</dbReference>
<protein>
    <submittedName>
        <fullName evidence="9">ABC transporter permease subunit</fullName>
    </submittedName>
</protein>
<keyword evidence="6 7" id="KW-0472">Membrane</keyword>
<evidence type="ECO:0000313" key="10">
    <source>
        <dbReference type="Proteomes" id="UP001557484"/>
    </source>
</evidence>
<dbReference type="Gene3D" id="1.10.3720.10">
    <property type="entry name" value="MetI-like"/>
    <property type="match status" value="1"/>
</dbReference>
<dbReference type="EMBL" id="JBFRYB010000001">
    <property type="protein sequence ID" value="MEX1665889.1"/>
    <property type="molecule type" value="Genomic_DNA"/>
</dbReference>
<feature type="transmembrane region" description="Helical" evidence="7">
    <location>
        <begin position="9"/>
        <end position="30"/>
    </location>
</feature>
<comment type="subcellular location">
    <subcellularLocation>
        <location evidence="1 7">Cell membrane</location>
        <topology evidence="1 7">Multi-pass membrane protein</topology>
    </subcellularLocation>
</comment>
<keyword evidence="3" id="KW-1003">Cell membrane</keyword>
<sequence>MTGYFVRRFLLIIPTFIGITLLVFAITRVVPGGPIERLMTQIQFGGETGSLQRSQGGGTLSDEQMEELKRYYGFDKPMLSSYVIWLKKVVSFDLGLSTRYQDPVWQIIKERFPISIYYGLTTLILTYLVCIPLGLAKGMYHGSALDSWSSAVVFLGYALPSYVIGIALISLFAGYWDIFPLGGFVSDNHDELSTWGKASDIFRHSVLPLIAYLAGSFAVTTLMMKNSLMDNLSADYMRTASAKGLSRGESVRGHALRNSLIPVATSFGNNISLLLGGSFLIETIFNIDGIGLLGYEAIIERDYPIVMGILVISSLLYLLGNILSDICVALVDPRIRFGGRSGA</sequence>
<dbReference type="InterPro" id="IPR035906">
    <property type="entry name" value="MetI-like_sf"/>
</dbReference>
<dbReference type="PANTHER" id="PTHR30465:SF66">
    <property type="entry name" value="INNER MEMBRANE ABC TRANSPORTER PERMEASE PROTEIN YEJB"/>
    <property type="match status" value="1"/>
</dbReference>
<feature type="domain" description="ABC transmembrane type-1" evidence="8">
    <location>
        <begin position="112"/>
        <end position="324"/>
    </location>
</feature>
<evidence type="ECO:0000256" key="4">
    <source>
        <dbReference type="ARBA" id="ARBA00022692"/>
    </source>
</evidence>
<gene>
    <name evidence="9" type="ORF">AB4875_10345</name>
</gene>
<keyword evidence="4 7" id="KW-0812">Transmembrane</keyword>
<keyword evidence="5 7" id="KW-1133">Transmembrane helix</keyword>
<comment type="similarity">
    <text evidence="7">Belongs to the binding-protein-dependent transport system permease family.</text>
</comment>
<dbReference type="CDD" id="cd06261">
    <property type="entry name" value="TM_PBP2"/>
    <property type="match status" value="1"/>
</dbReference>
<dbReference type="Pfam" id="PF00528">
    <property type="entry name" value="BPD_transp_1"/>
    <property type="match status" value="1"/>
</dbReference>
<keyword evidence="10" id="KW-1185">Reference proteome</keyword>
<dbReference type="PANTHER" id="PTHR30465">
    <property type="entry name" value="INNER MEMBRANE ABC TRANSPORTER"/>
    <property type="match status" value="1"/>
</dbReference>
<feature type="transmembrane region" description="Helical" evidence="7">
    <location>
        <begin position="201"/>
        <end position="223"/>
    </location>
</feature>
<keyword evidence="2 7" id="KW-0813">Transport</keyword>
<evidence type="ECO:0000256" key="2">
    <source>
        <dbReference type="ARBA" id="ARBA00022448"/>
    </source>
</evidence>
<accession>A0ABV3TYS8</accession>
<evidence type="ECO:0000313" key="9">
    <source>
        <dbReference type="EMBL" id="MEX1665889.1"/>
    </source>
</evidence>